<keyword evidence="3" id="KW-1185">Reference proteome</keyword>
<dbReference type="AlphaFoldDB" id="A0AAV1HKQ9"/>
<dbReference type="EMBL" id="OY660886">
    <property type="protein sequence ID" value="CAJ1086538.1"/>
    <property type="molecule type" value="Genomic_DNA"/>
</dbReference>
<feature type="signal peptide" evidence="1">
    <location>
        <begin position="1"/>
        <end position="17"/>
    </location>
</feature>
<accession>A0AAV1HKQ9</accession>
<keyword evidence="1" id="KW-0732">Signal</keyword>
<organism evidence="2 3">
    <name type="scientific">Xyrichtys novacula</name>
    <name type="common">Pearly razorfish</name>
    <name type="synonym">Hemipteronotus novacula</name>
    <dbReference type="NCBI Taxonomy" id="13765"/>
    <lineage>
        <taxon>Eukaryota</taxon>
        <taxon>Metazoa</taxon>
        <taxon>Chordata</taxon>
        <taxon>Craniata</taxon>
        <taxon>Vertebrata</taxon>
        <taxon>Euteleostomi</taxon>
        <taxon>Actinopterygii</taxon>
        <taxon>Neopterygii</taxon>
        <taxon>Teleostei</taxon>
        <taxon>Neoteleostei</taxon>
        <taxon>Acanthomorphata</taxon>
        <taxon>Eupercaria</taxon>
        <taxon>Labriformes</taxon>
        <taxon>Labridae</taxon>
        <taxon>Xyrichtys</taxon>
    </lineage>
</organism>
<gene>
    <name evidence="2" type="ORF">XNOV1_A010048</name>
</gene>
<evidence type="ECO:0000313" key="3">
    <source>
        <dbReference type="Proteomes" id="UP001178508"/>
    </source>
</evidence>
<evidence type="ECO:0000256" key="1">
    <source>
        <dbReference type="SAM" id="SignalP"/>
    </source>
</evidence>
<proteinExistence type="predicted"/>
<reference evidence="2" key="1">
    <citation type="submission" date="2023-08" db="EMBL/GenBank/DDBJ databases">
        <authorList>
            <person name="Alioto T."/>
            <person name="Alioto T."/>
            <person name="Gomez Garrido J."/>
        </authorList>
    </citation>
    <scope>NUCLEOTIDE SEQUENCE</scope>
</reference>
<dbReference type="Proteomes" id="UP001178508">
    <property type="component" value="Chromosome 23"/>
</dbReference>
<feature type="chain" id="PRO_5043718294" evidence="1">
    <location>
        <begin position="18"/>
        <end position="71"/>
    </location>
</feature>
<evidence type="ECO:0000313" key="2">
    <source>
        <dbReference type="EMBL" id="CAJ1086538.1"/>
    </source>
</evidence>
<name>A0AAV1HKQ9_XYRNO</name>
<protein>
    <submittedName>
        <fullName evidence="2">Uncharacterized protein LOC117807625 isoform X2</fullName>
    </submittedName>
</protein>
<sequence>MVSRFLLLVALSCCVCGTFVVNVAHTSYQAKVNQEVTLEWTFTNNSDNSSKSLSFVCDMFTDHRYSVLIDV</sequence>